<gene>
    <name evidence="3" type="ORF">FHY32_003989</name>
</gene>
<keyword evidence="2" id="KW-0732">Signal</keyword>
<comment type="caution">
    <text evidence="3">The sequence shown here is derived from an EMBL/GenBank/DDBJ whole genome shotgun (WGS) entry which is preliminary data.</text>
</comment>
<evidence type="ECO:0008006" key="5">
    <source>
        <dbReference type="Google" id="ProtNLM"/>
    </source>
</evidence>
<dbReference type="EMBL" id="JACHNL010000011">
    <property type="protein sequence ID" value="MBB4725586.1"/>
    <property type="molecule type" value="Genomic_DNA"/>
</dbReference>
<evidence type="ECO:0000256" key="1">
    <source>
        <dbReference type="SAM" id="MobiDB-lite"/>
    </source>
</evidence>
<dbReference type="Proteomes" id="UP000576603">
    <property type="component" value="Unassembled WGS sequence"/>
</dbReference>
<reference evidence="3 4" key="1">
    <citation type="submission" date="2020-08" db="EMBL/GenBank/DDBJ databases">
        <title>Studying the diversity of plant-associated saprophytic bacteria and their role in host health and plant-pathogen interactions.</title>
        <authorList>
            <person name="Potnis N."/>
        </authorList>
    </citation>
    <scope>NUCLEOTIDE SEQUENCE [LARGE SCALE GENOMIC DNA]</scope>
    <source>
        <strain evidence="3 4">CFBP 7922</strain>
    </source>
</reference>
<evidence type="ECO:0000313" key="4">
    <source>
        <dbReference type="Proteomes" id="UP000576603"/>
    </source>
</evidence>
<evidence type="ECO:0000313" key="3">
    <source>
        <dbReference type="EMBL" id="MBB4725586.1"/>
    </source>
</evidence>
<protein>
    <recommendedName>
        <fullName evidence="5">Sel1 repeat family protein</fullName>
    </recommendedName>
</protein>
<proteinExistence type="predicted"/>
<dbReference type="AlphaFoldDB" id="A0AAW3U8U9"/>
<evidence type="ECO:0000256" key="2">
    <source>
        <dbReference type="SAM" id="SignalP"/>
    </source>
</evidence>
<organism evidence="3 4">
    <name type="scientific">Xanthomonas euvesicatoria</name>
    <dbReference type="NCBI Taxonomy" id="456327"/>
    <lineage>
        <taxon>Bacteria</taxon>
        <taxon>Pseudomonadati</taxon>
        <taxon>Pseudomonadota</taxon>
        <taxon>Gammaproteobacteria</taxon>
        <taxon>Lysobacterales</taxon>
        <taxon>Lysobacteraceae</taxon>
        <taxon>Xanthomonas</taxon>
    </lineage>
</organism>
<accession>A0AAW3U8U9</accession>
<dbReference type="Gene3D" id="1.25.40.10">
    <property type="entry name" value="Tetratricopeptide repeat domain"/>
    <property type="match status" value="1"/>
</dbReference>
<name>A0AAW3U8U9_XANEU</name>
<feature type="region of interest" description="Disordered" evidence="1">
    <location>
        <begin position="27"/>
        <end position="53"/>
    </location>
</feature>
<dbReference type="RefSeq" id="WP_311541212.1">
    <property type="nucleotide sequence ID" value="NZ_JACHNK010000011.1"/>
</dbReference>
<dbReference type="InterPro" id="IPR011990">
    <property type="entry name" value="TPR-like_helical_dom_sf"/>
</dbReference>
<feature type="chain" id="PRO_5043980333" description="Sel1 repeat family protein" evidence="2">
    <location>
        <begin position="32"/>
        <end position="296"/>
    </location>
</feature>
<feature type="signal peptide" evidence="2">
    <location>
        <begin position="1"/>
        <end position="31"/>
    </location>
</feature>
<feature type="compositionally biased region" description="Basic and acidic residues" evidence="1">
    <location>
        <begin position="31"/>
        <end position="46"/>
    </location>
</feature>
<sequence>MKKTHIFTAVGLIAAGLATFLLMKPSPPADASRDSSHQAEARRADEVSIPGSGSSVINQRVSDWASKPSDELYRNFHDTKSRAEAGDAAAQRRLAEIYEQCAMYSVSPKNFASMLDSYSKIKKENSSRYEQIKGRFSHYCSEVDGGEVIPLEAIELWYKEAARRGDLIAQLKLASGKTMSSEEYQNLVTKAIKSKDPEAIFAVDEMLNNPNASIELGSYAPDNSGNYTEFAWALAACEAGAACGPGSYRSDMICLNYGICGSRYEDAVRTKIVPPGQLNLLNKQVEKIQSIIKTEK</sequence>